<proteinExistence type="predicted"/>
<reference evidence="3 4" key="1">
    <citation type="submission" date="2024-02" db="EMBL/GenBank/DDBJ databases">
        <title>Winogradskyella poriferorum JCM 12885.</title>
        <authorList>
            <person name="Zhang D.-F."/>
            <person name="Fu Z.-Y."/>
        </authorList>
    </citation>
    <scope>NUCLEOTIDE SEQUENCE [LARGE SCALE GENOMIC DNA]</scope>
    <source>
        <strain evidence="3 4">JCM 12885</strain>
    </source>
</reference>
<dbReference type="Gene3D" id="2.40.160.20">
    <property type="match status" value="1"/>
</dbReference>
<organism evidence="3 4">
    <name type="scientific">Winogradskyella poriferorum</name>
    <dbReference type="NCBI Taxonomy" id="307627"/>
    <lineage>
        <taxon>Bacteria</taxon>
        <taxon>Pseudomonadati</taxon>
        <taxon>Bacteroidota</taxon>
        <taxon>Flavobacteriia</taxon>
        <taxon>Flavobacteriales</taxon>
        <taxon>Flavobacteriaceae</taxon>
        <taxon>Winogradskyella</taxon>
    </lineage>
</organism>
<gene>
    <name evidence="3" type="ORF">V1468_09950</name>
</gene>
<dbReference type="RefSeq" id="WP_331810094.1">
    <property type="nucleotide sequence ID" value="NZ_JAZHOU010000003.1"/>
</dbReference>
<evidence type="ECO:0000313" key="4">
    <source>
        <dbReference type="Proteomes" id="UP001356704"/>
    </source>
</evidence>
<comment type="caution">
    <text evidence="3">The sequence shown here is derived from an EMBL/GenBank/DDBJ whole genome shotgun (WGS) entry which is preliminary data.</text>
</comment>
<feature type="domain" description="Outer membrane protein beta-barrel" evidence="2">
    <location>
        <begin position="8"/>
        <end position="164"/>
    </location>
</feature>
<keyword evidence="1" id="KW-0732">Signal</keyword>
<evidence type="ECO:0000313" key="3">
    <source>
        <dbReference type="EMBL" id="MEF3079329.1"/>
    </source>
</evidence>
<keyword evidence="4" id="KW-1185">Reference proteome</keyword>
<dbReference type="InterPro" id="IPR011250">
    <property type="entry name" value="OMP/PagP_B-barrel"/>
</dbReference>
<protein>
    <submittedName>
        <fullName evidence="3">Outer membrane beta-barrel protein</fullName>
    </submittedName>
</protein>
<dbReference type="SUPFAM" id="SSF56925">
    <property type="entry name" value="OMPA-like"/>
    <property type="match status" value="1"/>
</dbReference>
<dbReference type="Pfam" id="PF13505">
    <property type="entry name" value="OMP_b-brl"/>
    <property type="match status" value="1"/>
</dbReference>
<dbReference type="Proteomes" id="UP001356704">
    <property type="component" value="Unassembled WGS sequence"/>
</dbReference>
<dbReference type="EMBL" id="JAZHOU010000003">
    <property type="protein sequence ID" value="MEF3079329.1"/>
    <property type="molecule type" value="Genomic_DNA"/>
</dbReference>
<dbReference type="InterPro" id="IPR027385">
    <property type="entry name" value="Beta-barrel_OMP"/>
</dbReference>
<evidence type="ECO:0000256" key="1">
    <source>
        <dbReference type="ARBA" id="ARBA00022729"/>
    </source>
</evidence>
<accession>A0ABU7W865</accession>
<evidence type="ECO:0000259" key="2">
    <source>
        <dbReference type="Pfam" id="PF13505"/>
    </source>
</evidence>
<sequence>MKNQLIALLLVIVTYTSYAQSKYEKEINAEIGLGLTSPYESTTDIVSTGFFIQGEYVVKIKSWLELRPYAGFITTSSNGKDIDNNPTNEKVETKAFLLGGKARLRAPIPWVAPYLEVGIGGSIGKFETFTDYTNIEKSGFTYHIPIAFGLELGKNNGVDIGFRYFFLPSAEQFAGAFAVGISFPLKS</sequence>
<name>A0ABU7W865_9FLAO</name>